<proteinExistence type="predicted"/>
<dbReference type="InterPro" id="IPR041588">
    <property type="entry name" value="Integrase_H2C2"/>
</dbReference>
<sequence length="919" mass="105783">MGDENPICTLGYYSRPSHEGYRNTIELPGGNNVVPLRFNTIWLMQNGCSFHELWSEDPNQHLKDFLKLVDSLDLDVANREILHHGIDLWLQILIFYDHVSFHIKCEIDCAGGGNLHDKNAEESWEIIKNLALYDHEGWNDSRDFVKPVKAISDEDIINELAEEYIDHLECGKKDPKTHTVGGVWSGEYMDRDFTKSMKELDRCYTMLQELRSVIVGGALIHKNREVSKYEDLLKLPMEICPIEGYQVCRVYVTIGKSYKVEVLCIVDDIDECHILLGRPWRCEVNGKVADNEHTSRCFGSWVNCWEYGRRVKNYEGFRVDVMHKSIEDKVRREKVFDIDEALDIENSRASSLQNHYELEYDEPLDGEVEQVTYVVQRTLCSPKALVKAFKLSTEPNHSPYQIGWIKKVLALKVTEICKVPLKIGKHYDGLFTYDVVDMEACHTKLENKTLVNLVASPKEFQAERKEMRVSYALVMKGVEDVMENVIPAVIKSLLAKFCKIVKNDTLDALPPLRNIQHQINLSKNTTLLVTISNEVVGFDSIKELYLSDEDFGNIWMDLETKQHQGEFILLDGYLFKGNHLCIPKTSLRSQLIKEVHAGRLSAYLGRDKTIASVESRFYCPQLKRDVRAFVKRCVVCQEGKGKAQNTDAVHITRLFIQEVVRLHGVPKSITSDQDSKEKPKLWNVSLTQAGFAYNSVVYSSTGFSPFQVMYKTSPRHVVDLLDLSGKQNVQANRMVEEVQVTHEVVRANITEANVKYKIAADKHRRKKLFQVRDAVTEFLRKERFPVGTYSKLQPKKYGPYKVLRKINNNAYVALEDEFFKKRGNDKDIINELAEKYMKHLERGKSKGTLSRKLTTSRIPEKVLVREEARQPITRHVNAISLVKMKKEKSVENNEVVDKNNVELNELDIVEPIELVDMEE</sequence>
<dbReference type="PANTHER" id="PTHR35046:SF26">
    <property type="entry name" value="RNA-DIRECTED DNA POLYMERASE"/>
    <property type="match status" value="1"/>
</dbReference>
<dbReference type="Proteomes" id="UP001151760">
    <property type="component" value="Unassembled WGS sequence"/>
</dbReference>
<evidence type="ECO:0000313" key="3">
    <source>
        <dbReference type="EMBL" id="GJT56285.1"/>
    </source>
</evidence>
<dbReference type="Pfam" id="PF17921">
    <property type="entry name" value="Integrase_H2C2"/>
    <property type="match status" value="1"/>
</dbReference>
<evidence type="ECO:0000313" key="4">
    <source>
        <dbReference type="Proteomes" id="UP001151760"/>
    </source>
</evidence>
<organism evidence="3 4">
    <name type="scientific">Tanacetum coccineum</name>
    <dbReference type="NCBI Taxonomy" id="301880"/>
    <lineage>
        <taxon>Eukaryota</taxon>
        <taxon>Viridiplantae</taxon>
        <taxon>Streptophyta</taxon>
        <taxon>Embryophyta</taxon>
        <taxon>Tracheophyta</taxon>
        <taxon>Spermatophyta</taxon>
        <taxon>Magnoliopsida</taxon>
        <taxon>eudicotyledons</taxon>
        <taxon>Gunneridae</taxon>
        <taxon>Pentapetalae</taxon>
        <taxon>asterids</taxon>
        <taxon>campanulids</taxon>
        <taxon>Asterales</taxon>
        <taxon>Asteraceae</taxon>
        <taxon>Asteroideae</taxon>
        <taxon>Anthemideae</taxon>
        <taxon>Anthemidinae</taxon>
        <taxon>Tanacetum</taxon>
    </lineage>
</organism>
<dbReference type="InterPro" id="IPR036397">
    <property type="entry name" value="RNaseH_sf"/>
</dbReference>
<dbReference type="PANTHER" id="PTHR35046">
    <property type="entry name" value="ZINC KNUCKLE (CCHC-TYPE) FAMILY PROTEIN"/>
    <property type="match status" value="1"/>
</dbReference>
<dbReference type="InterPro" id="IPR056924">
    <property type="entry name" value="SH3_Tf2-1"/>
</dbReference>
<name>A0ABQ5EZ99_9ASTR</name>
<keyword evidence="4" id="KW-1185">Reference proteome</keyword>
<reference evidence="3" key="2">
    <citation type="submission" date="2022-01" db="EMBL/GenBank/DDBJ databases">
        <authorList>
            <person name="Yamashiro T."/>
            <person name="Shiraishi A."/>
            <person name="Satake H."/>
            <person name="Nakayama K."/>
        </authorList>
    </citation>
    <scope>NUCLEOTIDE SEQUENCE</scope>
</reference>
<protein>
    <submittedName>
        <fullName evidence="3">Transposon ty3-I gag-pol polyprotein</fullName>
    </submittedName>
</protein>
<evidence type="ECO:0000259" key="2">
    <source>
        <dbReference type="Pfam" id="PF24626"/>
    </source>
</evidence>
<evidence type="ECO:0000259" key="1">
    <source>
        <dbReference type="Pfam" id="PF17921"/>
    </source>
</evidence>
<accession>A0ABQ5EZ99</accession>
<dbReference type="Gene3D" id="3.30.420.10">
    <property type="entry name" value="Ribonuclease H-like superfamily/Ribonuclease H"/>
    <property type="match status" value="1"/>
</dbReference>
<feature type="domain" description="Tf2-1-like SH3-like" evidence="2">
    <location>
        <begin position="779"/>
        <end position="812"/>
    </location>
</feature>
<comment type="caution">
    <text evidence="3">The sequence shown here is derived from an EMBL/GenBank/DDBJ whole genome shotgun (WGS) entry which is preliminary data.</text>
</comment>
<dbReference type="Gene3D" id="1.10.340.70">
    <property type="match status" value="1"/>
</dbReference>
<gene>
    <name evidence="3" type="ORF">Tco_0991339</name>
</gene>
<dbReference type="Pfam" id="PF24626">
    <property type="entry name" value="SH3_Tf2-1"/>
    <property type="match status" value="1"/>
</dbReference>
<reference evidence="3" key="1">
    <citation type="journal article" date="2022" name="Int. J. Mol. Sci.">
        <title>Draft Genome of Tanacetum Coccineum: Genomic Comparison of Closely Related Tanacetum-Family Plants.</title>
        <authorList>
            <person name="Yamashiro T."/>
            <person name="Shiraishi A."/>
            <person name="Nakayama K."/>
            <person name="Satake H."/>
        </authorList>
    </citation>
    <scope>NUCLEOTIDE SEQUENCE</scope>
</reference>
<dbReference type="EMBL" id="BQNB010016830">
    <property type="protein sequence ID" value="GJT56285.1"/>
    <property type="molecule type" value="Genomic_DNA"/>
</dbReference>
<feature type="domain" description="Integrase zinc-binding" evidence="1">
    <location>
        <begin position="584"/>
        <end position="640"/>
    </location>
</feature>